<protein>
    <recommendedName>
        <fullName evidence="2">Pyridoxal phosphate homeostasis protein</fullName>
        <shortName evidence="2">PLP homeostasis protein</shortName>
    </recommendedName>
</protein>
<dbReference type="PIRSF" id="PIRSF004848">
    <property type="entry name" value="YBL036c_PLPDEIII"/>
    <property type="match status" value="1"/>
</dbReference>
<dbReference type="PROSITE" id="PS01211">
    <property type="entry name" value="UPF0001"/>
    <property type="match status" value="1"/>
</dbReference>
<feature type="modified residue" description="N6-(pyridoxal phosphate)lysine" evidence="2 3">
    <location>
        <position position="36"/>
    </location>
</feature>
<evidence type="ECO:0000313" key="6">
    <source>
        <dbReference type="EMBL" id="RDH88344.1"/>
    </source>
</evidence>
<organism evidence="6 7">
    <name type="scientific">endosymbiont of Lamellibrachia luymesi</name>
    <dbReference type="NCBI Taxonomy" id="2200907"/>
    <lineage>
        <taxon>Bacteria</taxon>
        <taxon>Pseudomonadati</taxon>
        <taxon>Pseudomonadota</taxon>
        <taxon>Gammaproteobacteria</taxon>
        <taxon>sulfur-oxidizing symbionts</taxon>
    </lineage>
</organism>
<accession>A0A370DUR7</accession>
<evidence type="ECO:0000256" key="3">
    <source>
        <dbReference type="PIRSR" id="PIRSR004848-1"/>
    </source>
</evidence>
<proteinExistence type="inferred from homology"/>
<dbReference type="PANTHER" id="PTHR10146">
    <property type="entry name" value="PROLINE SYNTHETASE CO-TRANSCRIBED BACTERIAL HOMOLOG PROTEIN"/>
    <property type="match status" value="1"/>
</dbReference>
<evidence type="ECO:0000256" key="1">
    <source>
        <dbReference type="ARBA" id="ARBA00022898"/>
    </source>
</evidence>
<sequence length="237" mass="26256">MSSIEHRLARVRQRIEQAERQAERTPASTILLAVSKTRTANEIRAAFAAGQTAFGENYLQDALEKIDALADLKLEWHFIGRIQSNKTKPIAENFDWVHSIASLKHARRLGEQRPPERLPLKICLQVNTSGEASKGGHEPEQLPELLKAYQALPGIEVMGLMTIPAPTDDAATQRRPFRLLRKLRDTLRSDALPLETLSMGMSGDLEAAILEGATIVRIGTAIFGPRQYNSANSRSAE</sequence>
<dbReference type="Pfam" id="PF01168">
    <property type="entry name" value="Ala_racemase_N"/>
    <property type="match status" value="1"/>
</dbReference>
<evidence type="ECO:0000259" key="5">
    <source>
        <dbReference type="Pfam" id="PF01168"/>
    </source>
</evidence>
<evidence type="ECO:0000313" key="7">
    <source>
        <dbReference type="Proteomes" id="UP000255508"/>
    </source>
</evidence>
<keyword evidence="1 2" id="KW-0663">Pyridoxal phosphate</keyword>
<gene>
    <name evidence="6" type="ORF">DIZ79_14785</name>
</gene>
<dbReference type="Proteomes" id="UP000255508">
    <property type="component" value="Unassembled WGS sequence"/>
</dbReference>
<dbReference type="InterPro" id="IPR001608">
    <property type="entry name" value="Ala_racemase_N"/>
</dbReference>
<dbReference type="HAMAP" id="MF_02087">
    <property type="entry name" value="PLP_homeostasis"/>
    <property type="match status" value="1"/>
</dbReference>
<dbReference type="NCBIfam" id="TIGR00044">
    <property type="entry name" value="YggS family pyridoxal phosphate-dependent enzyme"/>
    <property type="match status" value="1"/>
</dbReference>
<name>A0A370DUR7_9GAMM</name>
<dbReference type="InterPro" id="IPR011078">
    <property type="entry name" value="PyrdxlP_homeostasis"/>
</dbReference>
<dbReference type="GO" id="GO:0030170">
    <property type="term" value="F:pyridoxal phosphate binding"/>
    <property type="evidence" value="ECO:0007669"/>
    <property type="project" value="UniProtKB-UniRule"/>
</dbReference>
<dbReference type="InterPro" id="IPR029066">
    <property type="entry name" value="PLP-binding_barrel"/>
</dbReference>
<dbReference type="CDD" id="cd06824">
    <property type="entry name" value="PLPDE_III_Yggs_like"/>
    <property type="match status" value="1"/>
</dbReference>
<reference evidence="6 7" key="1">
    <citation type="journal article" date="2018" name="ISME J.">
        <title>Endosymbiont genomes yield clues of tubeworm success.</title>
        <authorList>
            <person name="Li Y."/>
            <person name="Liles M.R."/>
            <person name="Halanych K.M."/>
        </authorList>
    </citation>
    <scope>NUCLEOTIDE SEQUENCE [LARGE SCALE GENOMIC DNA]</scope>
    <source>
        <strain evidence="6">A1422</strain>
    </source>
</reference>
<comment type="similarity">
    <text evidence="2 4">Belongs to the pyridoxal phosphate-binding protein YggS/PROSC family.</text>
</comment>
<dbReference type="AlphaFoldDB" id="A0A370DUR7"/>
<dbReference type="EMBL" id="QFXD01000252">
    <property type="protein sequence ID" value="RDH88344.1"/>
    <property type="molecule type" value="Genomic_DNA"/>
</dbReference>
<dbReference type="SUPFAM" id="SSF51419">
    <property type="entry name" value="PLP-binding barrel"/>
    <property type="match status" value="1"/>
</dbReference>
<evidence type="ECO:0000256" key="4">
    <source>
        <dbReference type="RuleBase" id="RU004514"/>
    </source>
</evidence>
<comment type="cofactor">
    <cofactor evidence="3">
        <name>pyridoxal 5'-phosphate</name>
        <dbReference type="ChEBI" id="CHEBI:597326"/>
    </cofactor>
</comment>
<dbReference type="FunFam" id="3.20.20.10:FF:000018">
    <property type="entry name" value="Pyridoxal phosphate homeostasis protein"/>
    <property type="match status" value="1"/>
</dbReference>
<evidence type="ECO:0000256" key="2">
    <source>
        <dbReference type="HAMAP-Rule" id="MF_02087"/>
    </source>
</evidence>
<dbReference type="Gene3D" id="3.20.20.10">
    <property type="entry name" value="Alanine racemase"/>
    <property type="match status" value="1"/>
</dbReference>
<comment type="caution">
    <text evidence="6">The sequence shown here is derived from an EMBL/GenBank/DDBJ whole genome shotgun (WGS) entry which is preliminary data.</text>
</comment>
<comment type="function">
    <text evidence="2">Pyridoxal 5'-phosphate (PLP)-binding protein, which is involved in PLP homeostasis.</text>
</comment>
<dbReference type="PANTHER" id="PTHR10146:SF14">
    <property type="entry name" value="PYRIDOXAL PHOSPHATE HOMEOSTASIS PROTEIN"/>
    <property type="match status" value="1"/>
</dbReference>
<feature type="domain" description="Alanine racemase N-terminal" evidence="5">
    <location>
        <begin position="8"/>
        <end position="226"/>
    </location>
</feature>